<evidence type="ECO:0000256" key="2">
    <source>
        <dbReference type="ARBA" id="ARBA00022525"/>
    </source>
</evidence>
<evidence type="ECO:0000256" key="3">
    <source>
        <dbReference type="ARBA" id="ARBA00022729"/>
    </source>
</evidence>
<feature type="domain" description="Filamentous haemagglutinin FhaB/tRNA nuclease CdiA-like TPS" evidence="5">
    <location>
        <begin position="32"/>
        <end position="144"/>
    </location>
</feature>
<evidence type="ECO:0000256" key="4">
    <source>
        <dbReference type="SAM" id="MobiDB-lite"/>
    </source>
</evidence>
<feature type="region of interest" description="Disordered" evidence="4">
    <location>
        <begin position="2238"/>
        <end position="2284"/>
    </location>
</feature>
<dbReference type="SUPFAM" id="SSF51126">
    <property type="entry name" value="Pectin lyase-like"/>
    <property type="match status" value="1"/>
</dbReference>
<dbReference type="Proteomes" id="UP000297839">
    <property type="component" value="Unassembled WGS sequence"/>
</dbReference>
<sequence length="2351" mass="232544">MESRLKRHRAQFKLRHVAVAVLLLSGAWVRESWALPAGGRVAGGSGNLQTSGSTLVVNQTTDRLIVDWDKFNVGAGETVRFVQPGAGSAVLNRVTGSDPSTIFGRLTSNGQVFLSNPNGILFGRTGSVDVGGLVATTLKIGNADFMAGNLKLTDGAAGQSVVNQGTITSSAGGYVALVAPEARNEGTIRTPGGTTALAAGNAVTLRMASNQLIGLTIDQGDLGTLAANHDLIEADGGKVILTSRGRDGVLSGVVNNTGIVRASTVGSKNGVIQLIAAGGTVEADGTLKANAPDGGQSGSVETSGTKLQFGPSLRVDTTSTQPAALSVSTAAASGEWAISVAGDLIVGSGVGETPGDVVAANLNTTNVRLETTGALGVQPGDIVIKESIGFPAAGRVAWTSNNSLTLRAFHSIYVKDHIQTTGSGNITLRADSTGTCVVGAGASACGVVQIDPGKYLAVNGGKISILYDAAGANGTPIPPSTNPGSQGGGTGSSVFDSEGWISGLYATPVFYGNNVSLNGGTLFDAMLVNDVYQLQSMRNAQGNGWNFALGRDIDASVTKASNGGTGWNNGAGFIPILPTGFKGVLDGDGQDGSPKHSISNLYINDNSTGTGLISALFGTLKNITFVDADVTGTSKTGIAAGRGNFQLRVSNVDVVHSRVAASGGVLGGVVGDVFGGQILNSRSAAIVDGGPGVTGGGIAGSLFFSSGGLIDSCVATGGVRGFGGGLLGILSGGTVSNSHATGAVQGGTVFFEDSLHSVGGLVGRAIQSAGRTATITNSYATGDVEGGGVAGGLVGYADGAAISNAYSTGNVIAHGLVAGGAIGVVDTALGSSITNVHAFGDVRLDSSAASNSTRHGVGGLIGVVADGGTSIADASSLGSVWTNGTASYIYAGGLIGSAGTGTTMNRVLAAGLVQGQVAANTGGLFGAWTGAAASNAFWNVPVSGQARVVGTGTAPGTGKTTAELMQASTYAGWDFSSLWDITGGVSYATPKIAFSSGAQILSGTGAGLSAGSSVGFGLDGTVLLPKATVGADGFFYKPVARGTVGAGDLFSYSLDAATPAVNVRRFAGGDATNLDLTAKFVRGSGSSLGVADFIQAKGALSDPLIAFSAAGGNLFTSSSIGFATDSGTSFSLAGTVQADGINLRGTTVLTGASILDARSGILAIDGAVAGGTQDLTLKTTGSVTQSAAVVTGGLLLQGGNVVLTDAGNDFATIAGNAASINLTDANSLTVGTVQGTPGLSSTGPVTLVALGGVGDLVLNSAVNSGGQAVLSAGRNFVNHAGTAAVSAGTRWLVYTSDPGSAVFGGLSSGNTAIWGATYTSSPPSSVPQSNSNRYLFATRPTLTVTADDKTKVYGDTVVLTSSFSGLVNPAAYGNVFLGDVVTGAPGLSSAGAAATANASTTPYIITVSAGGLTAPTGYAVSFVNGNLTVNKRGLTVDGATVSSRTYNGQTDATISSYGTLGGVLAGDGINVTLNTIGVTAAFGDKNVGTKTATITGYSIGGTQGGNYTITSPVTATASISPATLTVSGVTVAGKTYNGDGATSVTGIASLTNTVTVGGEMVSLTANSLSATFTNYHVGNRTATITGYGLTGLDKDNYVLAPASATASITPKTLSVQSVTVASRTYSGDNSATITSYGTLNGVVGLDDVSLRTVTGSVTVSAYFDDKNVGPTKAVTVSNYGLGGSAIGDYVLASPTVIVTAAITPATVTVGGARVADRTYNGQTDATISSYGTLGGVLGLDAVSLNTVGVAADFGTKNVGMRTATITGYSLGGADGSNYMIASPVTATASISPATLTVSGVTVAGKTYNGDGATSVTGIASLTNTVTVGGEMVSLTANSLSATFTNYHVGNRTATITGYGLTGLDKDNYVLAPASATASITPKTLSVQSVTVASRTYSGDNSATITSYGTLNGVVGLDDVSLRTVTGSVTVSAYFDDKNVGPTKAVTVSNYGLGGSAIGDYVLASPTVIVTAAITPATVTVGGARVADRTYNGQTDATISSYGTLGGVLGLDAVSLNTVGVAADFGTKNVGMRTATFSGYSLGGTDRDNYTIAPVTATASISVATLTVTSLGVADKTYDGRTTATVATVGGLTNTVTVGGEMVSLVPGALTGTFGNYHVGNQTATISSFALGGRDAGNYTVATALGTATIRQATVSVTGVVANDKGYDGTVTVSLSDAGTLSIPVSGETLRLGTGALTATFRDPAIGSGKIVDVRGYTLADGSGRASDYTLAPVTTAANITAAPPPPPPPPPTAPPPSPPPVTAPPPAPVPAPTAAPAVQEPRINRDQLIVVEAESGLTYPTSDVNCSRKGGERGGSRPQSIDRSACSPMTARNAPLFRIEAPGLRLAQQNL</sequence>
<dbReference type="Pfam" id="PF18657">
    <property type="entry name" value="YDG"/>
    <property type="match status" value="9"/>
</dbReference>
<dbReference type="EMBL" id="SMLK01000011">
    <property type="protein sequence ID" value="TFY96587.1"/>
    <property type="molecule type" value="Genomic_DNA"/>
</dbReference>
<gene>
    <name evidence="6" type="ORF">EZ216_20250</name>
</gene>
<feature type="compositionally biased region" description="Pro residues" evidence="4">
    <location>
        <begin position="2242"/>
        <end position="2273"/>
    </location>
</feature>
<evidence type="ECO:0000256" key="1">
    <source>
        <dbReference type="ARBA" id="ARBA00004613"/>
    </source>
</evidence>
<dbReference type="OrthoDB" id="218680at2"/>
<keyword evidence="2" id="KW-0964">Secreted</keyword>
<dbReference type="InterPro" id="IPR008638">
    <property type="entry name" value="FhaB/CdiA-like_TPS"/>
</dbReference>
<keyword evidence="3" id="KW-0732">Signal</keyword>
<dbReference type="Pfam" id="PF07581">
    <property type="entry name" value="Glug"/>
    <property type="match status" value="1"/>
</dbReference>
<dbReference type="Pfam" id="PF05860">
    <property type="entry name" value="TPS"/>
    <property type="match status" value="1"/>
</dbReference>
<dbReference type="InterPro" id="IPR011050">
    <property type="entry name" value="Pectin_lyase_fold/virulence"/>
</dbReference>
<evidence type="ECO:0000259" key="5">
    <source>
        <dbReference type="SMART" id="SM00912"/>
    </source>
</evidence>
<feature type="region of interest" description="Disordered" evidence="4">
    <location>
        <begin position="2299"/>
        <end position="2331"/>
    </location>
</feature>
<dbReference type="Gene3D" id="2.160.20.110">
    <property type="match status" value="2"/>
</dbReference>
<reference evidence="6 7" key="1">
    <citation type="submission" date="2019-03" db="EMBL/GenBank/DDBJ databases">
        <title>Ramlibacter sp. 18x22-1, whole genome shotgun sequence.</title>
        <authorList>
            <person name="Zhang X."/>
            <person name="Feng G."/>
            <person name="Zhu H."/>
        </authorList>
    </citation>
    <scope>NUCLEOTIDE SEQUENCE [LARGE SCALE GENOMIC DNA]</scope>
    <source>
        <strain evidence="6 7">18x22-1</strain>
    </source>
</reference>
<proteinExistence type="predicted"/>
<comment type="subcellular location">
    <subcellularLocation>
        <location evidence="1">Secreted</location>
    </subcellularLocation>
</comment>
<evidence type="ECO:0000313" key="7">
    <source>
        <dbReference type="Proteomes" id="UP000297839"/>
    </source>
</evidence>
<dbReference type="InterPro" id="IPR011493">
    <property type="entry name" value="GLUG"/>
</dbReference>
<dbReference type="SMART" id="SM00912">
    <property type="entry name" value="Haemagg_act"/>
    <property type="match status" value="1"/>
</dbReference>
<dbReference type="InterPro" id="IPR041248">
    <property type="entry name" value="YDG"/>
</dbReference>
<name>A0A4Z0BE36_9BURK</name>
<dbReference type="InterPro" id="IPR012334">
    <property type="entry name" value="Pectin_lyas_fold"/>
</dbReference>
<accession>A0A4Z0BE36</accession>
<organism evidence="6 7">
    <name type="scientific">Ramlibacter humi</name>
    <dbReference type="NCBI Taxonomy" id="2530451"/>
    <lineage>
        <taxon>Bacteria</taxon>
        <taxon>Pseudomonadati</taxon>
        <taxon>Pseudomonadota</taxon>
        <taxon>Betaproteobacteria</taxon>
        <taxon>Burkholderiales</taxon>
        <taxon>Comamonadaceae</taxon>
        <taxon>Ramlibacter</taxon>
    </lineage>
</organism>
<dbReference type="PANTHER" id="PTHR12338:SF8">
    <property type="entry name" value="HEME_HEMOPEXIN-BINDING PROTEIN"/>
    <property type="match status" value="1"/>
</dbReference>
<keyword evidence="7" id="KW-1185">Reference proteome</keyword>
<dbReference type="InterPro" id="IPR050909">
    <property type="entry name" value="Bact_Autotransporter_VF"/>
</dbReference>
<dbReference type="GO" id="GO:0005576">
    <property type="term" value="C:extracellular region"/>
    <property type="evidence" value="ECO:0007669"/>
    <property type="project" value="UniProtKB-SubCell"/>
</dbReference>
<dbReference type="PANTHER" id="PTHR12338">
    <property type="entry name" value="AUTOTRANSPORTER"/>
    <property type="match status" value="1"/>
</dbReference>
<comment type="caution">
    <text evidence="6">The sequence shown here is derived from an EMBL/GenBank/DDBJ whole genome shotgun (WGS) entry which is preliminary data.</text>
</comment>
<evidence type="ECO:0000313" key="6">
    <source>
        <dbReference type="EMBL" id="TFY96587.1"/>
    </source>
</evidence>
<protein>
    <submittedName>
        <fullName evidence="6">Filamentous hemagglutinin N-terminal domain-containing protein</fullName>
    </submittedName>
</protein>
<dbReference type="Gene3D" id="2.160.20.10">
    <property type="entry name" value="Single-stranded right-handed beta-helix, Pectin lyase-like"/>
    <property type="match status" value="1"/>
</dbReference>
<dbReference type="NCBIfam" id="TIGR01901">
    <property type="entry name" value="adhes_NPXG"/>
    <property type="match status" value="1"/>
</dbReference>